<dbReference type="HOGENOM" id="CLU_2358639_0_0_7"/>
<dbReference type="AlphaFoldDB" id="Q2LW52"/>
<keyword evidence="2" id="KW-1185">Reference proteome</keyword>
<dbReference type="EMBL" id="CP000252">
    <property type="protein sequence ID" value="ABC78311.1"/>
    <property type="molecule type" value="Genomic_DNA"/>
</dbReference>
<reference evidence="1 2" key="1">
    <citation type="journal article" date="2007" name="Proc. Natl. Acad. Sci. U.S.A.">
        <title>The genome of Syntrophus aciditrophicus: life at the thermodynamic limit of microbial growth.</title>
        <authorList>
            <person name="McInerney M.J."/>
            <person name="Rohlin L."/>
            <person name="Mouttaki H."/>
            <person name="Kim U."/>
            <person name="Krupp R.S."/>
            <person name="Rios-Hernandez L."/>
            <person name="Sieber J."/>
            <person name="Struchtemeyer C.G."/>
            <person name="Bhattacharyya A."/>
            <person name="Campbell J.W."/>
            <person name="Gunsalus R.P."/>
        </authorList>
    </citation>
    <scope>NUCLEOTIDE SEQUENCE [LARGE SCALE GENOMIC DNA]</scope>
    <source>
        <strain evidence="1 2">SB</strain>
    </source>
</reference>
<evidence type="ECO:0000313" key="1">
    <source>
        <dbReference type="EMBL" id="ABC78311.1"/>
    </source>
</evidence>
<sequence>MESRITPTKRELARYKALSDVGLTANAVAVRLGRYPKTVRKYLRSDVYKDPGITAMVDTIKRKELAYLYFLGAKPRKQPRERLDKRYIANGNAPRSTFRS</sequence>
<dbReference type="Proteomes" id="UP000001933">
    <property type="component" value="Chromosome"/>
</dbReference>
<dbReference type="eggNOG" id="ENOG502ZJZI">
    <property type="taxonomic scope" value="Bacteria"/>
</dbReference>
<evidence type="ECO:0000313" key="2">
    <source>
        <dbReference type="Proteomes" id="UP000001933"/>
    </source>
</evidence>
<dbReference type="InParanoid" id="Q2LW52"/>
<dbReference type="OrthoDB" id="6266641at2"/>
<protein>
    <submittedName>
        <fullName evidence="1">Hypothetical cytosolic protein</fullName>
    </submittedName>
</protein>
<accession>Q2LW52</accession>
<gene>
    <name evidence="1" type="ORF">SYN_02517</name>
</gene>
<dbReference type="RefSeq" id="WP_011418330.1">
    <property type="nucleotide sequence ID" value="NC_007759.1"/>
</dbReference>
<proteinExistence type="predicted"/>
<organism evidence="1 2">
    <name type="scientific">Syntrophus aciditrophicus (strain SB)</name>
    <dbReference type="NCBI Taxonomy" id="56780"/>
    <lineage>
        <taxon>Bacteria</taxon>
        <taxon>Pseudomonadati</taxon>
        <taxon>Thermodesulfobacteriota</taxon>
        <taxon>Syntrophia</taxon>
        <taxon>Syntrophales</taxon>
        <taxon>Syntrophaceae</taxon>
        <taxon>Syntrophus</taxon>
    </lineage>
</organism>
<name>Q2LW52_SYNAS</name>
<dbReference type="STRING" id="56780.SYN_02517"/>
<dbReference type="KEGG" id="sat:SYN_02517"/>